<dbReference type="PANTHER" id="PTHR34512:SF30">
    <property type="entry name" value="OUTER MEMBRANE PROTEIN ASSEMBLY FACTOR BAMB"/>
    <property type="match status" value="1"/>
</dbReference>
<keyword evidence="1" id="KW-0812">Transmembrane</keyword>
<keyword evidence="1" id="KW-0472">Membrane</keyword>
<protein>
    <submittedName>
        <fullName evidence="3">Outer membrane protein assembly factor BamB</fullName>
    </submittedName>
</protein>
<dbReference type="InterPro" id="IPR011047">
    <property type="entry name" value="Quinoprotein_ADH-like_sf"/>
</dbReference>
<dbReference type="Pfam" id="PF13360">
    <property type="entry name" value="PQQ_2"/>
    <property type="match status" value="1"/>
</dbReference>
<dbReference type="AlphaFoldDB" id="A0A5J4SSL7"/>
<dbReference type="InterPro" id="IPR002372">
    <property type="entry name" value="PQQ_rpt_dom"/>
</dbReference>
<dbReference type="SUPFAM" id="SSF50998">
    <property type="entry name" value="Quinoprotein alcohol dehydrogenase-like"/>
    <property type="match status" value="1"/>
</dbReference>
<feature type="domain" description="Pyrrolo-quinoline quinone repeat" evidence="2">
    <location>
        <begin position="136"/>
        <end position="344"/>
    </location>
</feature>
<name>A0A5J4SSL7_9ZZZZ</name>
<sequence length="473" mass="52027">MEARKKISIATITAVVVYASIIVGWHIYSPDRELRLQAPGADGRPPGTARAADDVRIGEFFMRYGEAASALTGKWTCFRGELSTNIVRAPENITPGEGEYPVQWSVETGEGHAASVIYNGLVYFLDYDEGLSSDMLRCFSLENGKELWRRWYRVPMKRNHGFSRTAPVISDTYIITLGPQGHLMCCDPVSGDLKWSLDLQKEYKSEIPFWYTGQCPRVDEETLIIAPAGDKVLLAGINCNTGEKLWETPNSLGYKMSHSSVMPMTLGGKKTYVYAGVGGVCGISGEKKDKGTLLWSAAKWQPSVVAPSPLQLSSNSIFLVAGYGAGGALLKVDKAASGWNASIAEQYKPNEGLSSEQQTPILYKDMIISIMPKDGGSLRDKLVAFSPADLHNPLWSSGADERFGLGPYMVINDHLFAFKEDGELYVYAIQNKRMNLLKKQRIIDGADAWGPMAYADGRLIVRDAHTVTCLKIN</sequence>
<proteinExistence type="predicted"/>
<accession>A0A5J4SSL7</accession>
<comment type="caution">
    <text evidence="3">The sequence shown here is derived from an EMBL/GenBank/DDBJ whole genome shotgun (WGS) entry which is preliminary data.</text>
</comment>
<organism evidence="3">
    <name type="scientific">termite gut metagenome</name>
    <dbReference type="NCBI Taxonomy" id="433724"/>
    <lineage>
        <taxon>unclassified sequences</taxon>
        <taxon>metagenomes</taxon>
        <taxon>organismal metagenomes</taxon>
    </lineage>
</organism>
<dbReference type="PANTHER" id="PTHR34512">
    <property type="entry name" value="CELL SURFACE PROTEIN"/>
    <property type="match status" value="1"/>
</dbReference>
<evidence type="ECO:0000259" key="2">
    <source>
        <dbReference type="Pfam" id="PF13360"/>
    </source>
</evidence>
<reference evidence="3" key="1">
    <citation type="submission" date="2019-03" db="EMBL/GenBank/DDBJ databases">
        <title>Single cell metagenomics reveals metabolic interactions within the superorganism composed of flagellate Streblomastix strix and complex community of Bacteroidetes bacteria on its surface.</title>
        <authorList>
            <person name="Treitli S.C."/>
            <person name="Kolisko M."/>
            <person name="Husnik F."/>
            <person name="Keeling P."/>
            <person name="Hampl V."/>
        </authorList>
    </citation>
    <scope>NUCLEOTIDE SEQUENCE</scope>
    <source>
        <strain evidence="3">STM</strain>
    </source>
</reference>
<evidence type="ECO:0000313" key="3">
    <source>
        <dbReference type="EMBL" id="KAA6348250.1"/>
    </source>
</evidence>
<dbReference type="InterPro" id="IPR015943">
    <property type="entry name" value="WD40/YVTN_repeat-like_dom_sf"/>
</dbReference>
<dbReference type="Gene3D" id="2.130.10.10">
    <property type="entry name" value="YVTN repeat-like/Quinoprotein amine dehydrogenase"/>
    <property type="match status" value="1"/>
</dbReference>
<gene>
    <name evidence="3" type="ORF">EZS27_004318</name>
</gene>
<dbReference type="EMBL" id="SNRY01000073">
    <property type="protein sequence ID" value="KAA6348250.1"/>
    <property type="molecule type" value="Genomic_DNA"/>
</dbReference>
<evidence type="ECO:0000256" key="1">
    <source>
        <dbReference type="SAM" id="Phobius"/>
    </source>
</evidence>
<feature type="transmembrane region" description="Helical" evidence="1">
    <location>
        <begin position="7"/>
        <end position="28"/>
    </location>
</feature>
<keyword evidence="1" id="KW-1133">Transmembrane helix</keyword>